<accession>A0A3Q2DPG6</accession>
<reference evidence="1" key="1">
    <citation type="submission" date="2025-08" db="UniProtKB">
        <authorList>
            <consortium name="Ensembl"/>
        </authorList>
    </citation>
    <scope>IDENTIFICATION</scope>
</reference>
<keyword evidence="2" id="KW-1185">Reference proteome</keyword>
<evidence type="ECO:0000313" key="1">
    <source>
        <dbReference type="Ensembl" id="ENSCVAP00000021478.1"/>
    </source>
</evidence>
<evidence type="ECO:0000313" key="2">
    <source>
        <dbReference type="Proteomes" id="UP000265020"/>
    </source>
</evidence>
<reference evidence="1" key="2">
    <citation type="submission" date="2025-09" db="UniProtKB">
        <authorList>
            <consortium name="Ensembl"/>
        </authorList>
    </citation>
    <scope>IDENTIFICATION</scope>
</reference>
<evidence type="ECO:0008006" key="3">
    <source>
        <dbReference type="Google" id="ProtNLM"/>
    </source>
</evidence>
<sequence length="102" mass="11824">MRSVLKIQRSHKKCWTCNKELGTLLHALWDCPLIMPFWKAVLKKFEDWLSQPLPESTQFCLLGDKSLLPEGIPKVNDRLMMTGFLIAARITLRKWKSPQTGN</sequence>
<dbReference type="AlphaFoldDB" id="A0A3Q2DPG6"/>
<organism evidence="1 2">
    <name type="scientific">Cyprinodon variegatus</name>
    <name type="common">Sheepshead minnow</name>
    <dbReference type="NCBI Taxonomy" id="28743"/>
    <lineage>
        <taxon>Eukaryota</taxon>
        <taxon>Metazoa</taxon>
        <taxon>Chordata</taxon>
        <taxon>Craniata</taxon>
        <taxon>Vertebrata</taxon>
        <taxon>Euteleostomi</taxon>
        <taxon>Actinopterygii</taxon>
        <taxon>Neopterygii</taxon>
        <taxon>Teleostei</taxon>
        <taxon>Neoteleostei</taxon>
        <taxon>Acanthomorphata</taxon>
        <taxon>Ovalentaria</taxon>
        <taxon>Atherinomorphae</taxon>
        <taxon>Cyprinodontiformes</taxon>
        <taxon>Cyprinodontidae</taxon>
        <taxon>Cyprinodon</taxon>
    </lineage>
</organism>
<protein>
    <recommendedName>
        <fullName evidence="3">Reverse transcriptase zinc-binding domain-containing protein</fullName>
    </recommendedName>
</protein>
<proteinExistence type="predicted"/>
<dbReference type="GeneTree" id="ENSGT00940000177722"/>
<dbReference type="Ensembl" id="ENSCVAT00000011704.1">
    <property type="protein sequence ID" value="ENSCVAP00000021478.1"/>
    <property type="gene ID" value="ENSCVAG00000003548.1"/>
</dbReference>
<dbReference type="Proteomes" id="UP000265020">
    <property type="component" value="Unassembled WGS sequence"/>
</dbReference>
<name>A0A3Q2DPG6_CYPVA</name>